<feature type="region of interest" description="Disordered" evidence="12">
    <location>
        <begin position="194"/>
        <end position="218"/>
    </location>
</feature>
<keyword evidence="15" id="KW-1185">Reference proteome</keyword>
<dbReference type="GO" id="GO:0006646">
    <property type="term" value="P:phosphatidylethanolamine biosynthetic process"/>
    <property type="evidence" value="ECO:0007669"/>
    <property type="project" value="UniProtKB-UniRule"/>
</dbReference>
<comment type="subunit">
    <text evidence="11">Heterodimer of a large membrane-associated beta subunit and a small pyruvoyl-containing alpha subunit. Interacts with pstB2. This interaction may be a means to structurally tether the donor membrane (ER) harboring PstB2 to acceptor membranes (Golgi/endosomes) harboring PSD2 during PtdSer transport to the site of PtdEtn synthesis.</text>
</comment>
<dbReference type="PROSITE" id="PS50004">
    <property type="entry name" value="C2"/>
    <property type="match status" value="2"/>
</dbReference>
<dbReference type="OrthoDB" id="67700at2759"/>
<evidence type="ECO:0000256" key="9">
    <source>
        <dbReference type="ARBA" id="ARBA00023264"/>
    </source>
</evidence>
<protein>
    <recommendedName>
        <fullName evidence="11">Phosphatidylserine decarboxylase proenzyme 2</fullName>
        <ecNumber evidence="11">4.1.1.65</ecNumber>
    </recommendedName>
    <component>
        <recommendedName>
            <fullName evidence="11">Phosphatidylserine decarboxylase 2 beta chain</fullName>
        </recommendedName>
    </component>
    <component>
        <recommendedName>
            <fullName evidence="11">Phosphatidylserine decarboxylase 2 alpha chain</fullName>
        </recommendedName>
    </component>
</protein>
<feature type="modified residue" description="Pyruvic acid (Ser); by autocatalysis" evidence="11">
    <location>
        <position position="1033"/>
    </location>
</feature>
<dbReference type="GO" id="GO:0016540">
    <property type="term" value="P:protein autoprocessing"/>
    <property type="evidence" value="ECO:0007669"/>
    <property type="project" value="UniProtKB-UniRule"/>
</dbReference>
<feature type="active site" description="Charge relay system; for autoendoproteolytic cleavage activity" evidence="11">
    <location>
        <position position="888"/>
    </location>
</feature>
<evidence type="ECO:0000256" key="8">
    <source>
        <dbReference type="ARBA" id="ARBA00023239"/>
    </source>
</evidence>
<keyword evidence="11" id="KW-0333">Golgi apparatus</keyword>
<dbReference type="Pfam" id="PF00168">
    <property type="entry name" value="C2"/>
    <property type="match status" value="2"/>
</dbReference>
<keyword evidence="8 11" id="KW-0456">Lyase</keyword>
<evidence type="ECO:0000259" key="13">
    <source>
        <dbReference type="PROSITE" id="PS50004"/>
    </source>
</evidence>
<comment type="catalytic activity">
    <reaction evidence="11">
        <text>a 1,2-diacyl-sn-glycero-3-phospho-L-serine + H(+) = a 1,2-diacyl-sn-glycero-3-phosphoethanolamine + CO2</text>
        <dbReference type="Rhea" id="RHEA:20828"/>
        <dbReference type="ChEBI" id="CHEBI:15378"/>
        <dbReference type="ChEBI" id="CHEBI:16526"/>
        <dbReference type="ChEBI" id="CHEBI:57262"/>
        <dbReference type="ChEBI" id="CHEBI:64612"/>
        <dbReference type="EC" id="4.1.1.65"/>
    </reaction>
</comment>
<proteinExistence type="inferred from homology"/>
<evidence type="ECO:0000256" key="2">
    <source>
        <dbReference type="ARBA" id="ARBA00022516"/>
    </source>
</evidence>
<dbReference type="GO" id="GO:0005795">
    <property type="term" value="C:Golgi stack"/>
    <property type="evidence" value="ECO:0007669"/>
    <property type="project" value="UniProtKB-UniRule"/>
</dbReference>
<keyword evidence="3 11" id="KW-0210">Decarboxylase</keyword>
<feature type="compositionally biased region" description="Acidic residues" evidence="12">
    <location>
        <begin position="203"/>
        <end position="218"/>
    </location>
</feature>
<reference evidence="15" key="1">
    <citation type="submission" date="2016-04" db="EMBL/GenBank/DDBJ databases">
        <title>Comparative genomics of biotechnologically important yeasts.</title>
        <authorList>
            <consortium name="DOE Joint Genome Institute"/>
            <person name="Riley R."/>
            <person name="Haridas S."/>
            <person name="Wolfe K.H."/>
            <person name="Lopes M.R."/>
            <person name="Hittinger C.T."/>
            <person name="Goker M."/>
            <person name="Salamov A."/>
            <person name="Wisecaver J."/>
            <person name="Long T.M."/>
            <person name="Aerts A.L."/>
            <person name="Barry K."/>
            <person name="Choi C."/>
            <person name="Clum A."/>
            <person name="Coughlan A.Y."/>
            <person name="Deshpande S."/>
            <person name="Douglass A.P."/>
            <person name="Hanson S.J."/>
            <person name="Klenk H.-P."/>
            <person name="Labutti K."/>
            <person name="Lapidus A."/>
            <person name="Lindquist E."/>
            <person name="Lipzen A."/>
            <person name="Meier-Kolthoff J.P."/>
            <person name="Ohm R.A."/>
            <person name="Otillar R.P."/>
            <person name="Pangilinan J."/>
            <person name="Peng Y."/>
            <person name="Rokas A."/>
            <person name="Rosa C.A."/>
            <person name="Scheuner C."/>
            <person name="Sibirny A.A."/>
            <person name="Slot J.C."/>
            <person name="Stielow J.B."/>
            <person name="Sun H."/>
            <person name="Kurtzman C.P."/>
            <person name="Blackwell M."/>
            <person name="Grigoriev I.V."/>
            <person name="Jeffries T.W."/>
        </authorList>
    </citation>
    <scope>NUCLEOTIDE SEQUENCE [LARGE SCALE GENOMIC DNA]</scope>
    <source>
        <strain evidence="15">NRRL YB-2248</strain>
    </source>
</reference>
<feature type="domain" description="C2" evidence="13">
    <location>
        <begin position="1"/>
        <end position="137"/>
    </location>
</feature>
<comment type="pathway">
    <text evidence="1">Lipid metabolism.</text>
</comment>
<dbReference type="UniPathway" id="UPA00558">
    <property type="reaction ID" value="UER00616"/>
</dbReference>
<dbReference type="EMBL" id="KV453848">
    <property type="protein sequence ID" value="ODV87281.1"/>
    <property type="molecule type" value="Genomic_DNA"/>
</dbReference>
<dbReference type="InterPro" id="IPR033177">
    <property type="entry name" value="PSD-B"/>
</dbReference>
<dbReference type="InterPro" id="IPR003817">
    <property type="entry name" value="PS_Dcarbxylase"/>
</dbReference>
<keyword evidence="6 11" id="KW-0865">Zymogen</keyword>
<dbReference type="SUPFAM" id="SSF49562">
    <property type="entry name" value="C2 domain (Calcium/lipid-binding domain, CaLB)"/>
    <property type="match status" value="2"/>
</dbReference>
<evidence type="ECO:0000256" key="6">
    <source>
        <dbReference type="ARBA" id="ARBA00023145"/>
    </source>
</evidence>
<evidence type="ECO:0000256" key="11">
    <source>
        <dbReference type="HAMAP-Rule" id="MF_03209"/>
    </source>
</evidence>
<comment type="similarity">
    <text evidence="11">Belongs to the phosphatidylserine decarboxylase family. PSD-B subfamily. Eukaryotic type II sub-subfamily.</text>
</comment>
<sequence length="1150" mass="131657">MAAFKNRKYSNISLNITICEAKDLLVNPKLPSSVLNCNPKCYIKILPYASLSTSKVKNSVSPQWNTSLKIRLKNPPRIEKLNSKQLKKLPIDSFIIVNLVIWDKKSTKKSYLGELRLSLIDILNELKNKDDSSFKWFQLYSSKGEQRFVTGSLRCKFSISSHKSRRRGHKQSSTKLPGIIINDEVVDDLKNMSLNTTTHAEQQEEEDEDEYEEEEEDDDVVLQKDIGQLDVSSEIEQYLSSLQSFLTHVKQQTGRNPLDVLKIDDQGYYPSDVKGIEIADYLNFGLDDDEYDNDTEANHQDEEEDDDTDITPTISNESKYLKLPISAPFSKSGSTTSLSTFYSSVDDSGAYSSTASDLPLSPPQTGVGSLSAEKRKRFSNLKSKKRKDLNNRQYEFNNKKQMIGMLFLEIISASGLPPLYNSTRTGYDMDPFVVISFGAKVFRTSWRKHTLNPIFNERLVFEVYENEKSFDLTFNILDKDYVSFNDQVCARSIPIKQLITTQQPSMDDGLEIKVIEKEEEQDLIYKKKIFGKNPMKNLTTNDYSEILKTLEINMDINESTIKKYKQSSKVDPKLKIRTKFEPYSRLRHQLFKQLLTHFQGDGFSDEMDIIELGSFLNTLGSDLDDDEITLFFENHNRKPWVGDKLKFDEIIEELERVLQQRTQLKNPSTNNNNNILSSPVKFNNEPVSKHIIQITRCPSCFNTARSRDDVDIIRHLAICCSKDWSSVTRILKPSYTTPDSATRRWYSKALIKIAYGKLELGKNNANILVQDRDSGIIIEEKMSVYVRLGIKLLYRSFKRGKGDKKNSEKVRKLLRNLSFKQGSKFDSPQSKFKIESFIKFHSLDLSDCLIQDISKYETFNDFFYRKLKPTARPNDCPNNPKIAVSGADSRCCVFPTIQKSQEIWIKGRNFTVSKLLGSQSKFNSKNYEDSSIVIFRLAPQDYHRFHSSFNGKITAIHKIEGEYYTVNPMAIRSKLDVFSENVRVLIEIDTVDFGKVIMIAVGAMMVGSIILTVEVGDTLNKGDEVGYFKFGGSTILLLIPQGKIIFDSDLVNNSMSSIETLVRVGMSIGHTPDEEEYVRTRWEVDDADDETRLKIIRTLTGPGMISDDSEKIGELNDVERDYTPSWEVQNLDLDDALEFEIQEAKYDELP</sequence>
<evidence type="ECO:0000313" key="15">
    <source>
        <dbReference type="Proteomes" id="UP000094801"/>
    </source>
</evidence>
<dbReference type="AlphaFoldDB" id="A0A1E4T6E4"/>
<evidence type="ECO:0000256" key="10">
    <source>
        <dbReference type="ARBA" id="ARBA00023317"/>
    </source>
</evidence>
<evidence type="ECO:0000256" key="7">
    <source>
        <dbReference type="ARBA" id="ARBA00023209"/>
    </source>
</evidence>
<feature type="region of interest" description="Disordered" evidence="12">
    <location>
        <begin position="287"/>
        <end position="315"/>
    </location>
</feature>
<dbReference type="InterPro" id="IPR000008">
    <property type="entry name" value="C2_dom"/>
</dbReference>
<comment type="subcellular location">
    <subcellularLocation>
        <location evidence="11">Golgi apparatus membrane</location>
        <topology evidence="11">Peripheral membrane protein</topology>
        <orientation evidence="11">Cytoplasmic side</orientation>
    </subcellularLocation>
    <subcellularLocation>
        <location evidence="11">Endosome membrane</location>
        <topology evidence="11">Peripheral membrane protein</topology>
        <orientation evidence="11">Cytoplasmic side</orientation>
    </subcellularLocation>
</comment>
<dbReference type="Proteomes" id="UP000094801">
    <property type="component" value="Unassembled WGS sequence"/>
</dbReference>
<name>A0A1E4T6E4_9ASCO</name>
<dbReference type="NCBIfam" id="TIGR00163">
    <property type="entry name" value="PS_decarb"/>
    <property type="match status" value="1"/>
</dbReference>
<accession>A0A1E4T6E4</accession>
<gene>
    <name evidence="11" type="primary">PSD2</name>
    <name evidence="14" type="ORF">CANARDRAFT_5828</name>
</gene>
<feature type="active site" description="Schiff-base intermediate with substrate; via pyruvic acid; for decarboxylase activity" evidence="11">
    <location>
        <position position="1033"/>
    </location>
</feature>
<dbReference type="PANTHER" id="PTHR10067">
    <property type="entry name" value="PHOSPHATIDYLSERINE DECARBOXYLASE"/>
    <property type="match status" value="1"/>
</dbReference>
<dbReference type="SMART" id="SM00239">
    <property type="entry name" value="C2"/>
    <property type="match status" value="2"/>
</dbReference>
<comment type="domain">
    <text evidence="11">The C2 domains have an essential, but non-catalytic function. They may facilitate interactions with other proteins and are required for lipid transport function.</text>
</comment>
<evidence type="ECO:0000256" key="12">
    <source>
        <dbReference type="SAM" id="MobiDB-lite"/>
    </source>
</evidence>
<evidence type="ECO:0000256" key="5">
    <source>
        <dbReference type="ARBA" id="ARBA00023136"/>
    </source>
</evidence>
<dbReference type="InterPro" id="IPR033179">
    <property type="entry name" value="PSD_type2_pro"/>
</dbReference>
<dbReference type="GO" id="GO:0010008">
    <property type="term" value="C:endosome membrane"/>
    <property type="evidence" value="ECO:0007669"/>
    <property type="project" value="UniProtKB-SubCell"/>
</dbReference>
<comment type="pathway">
    <text evidence="11">Phospholipid metabolism; phosphatidylethanolamine biosynthesis; phosphatidylethanolamine from CDP-diacylglycerol: step 2/2.</text>
</comment>
<keyword evidence="9 11" id="KW-1208">Phospholipid metabolism</keyword>
<dbReference type="GO" id="GO:0000139">
    <property type="term" value="C:Golgi membrane"/>
    <property type="evidence" value="ECO:0007669"/>
    <property type="project" value="UniProtKB-SubCell"/>
</dbReference>
<keyword evidence="10 11" id="KW-0670">Pyruvate</keyword>
<feature type="site" description="Cleavage (non-hydrolytic); by autocatalysis" evidence="11">
    <location>
        <begin position="1032"/>
        <end position="1033"/>
    </location>
</feature>
<dbReference type="Gene3D" id="2.60.40.150">
    <property type="entry name" value="C2 domain"/>
    <property type="match status" value="2"/>
</dbReference>
<feature type="chain" id="PRO_5023568268" description="Phosphatidylserine decarboxylase 2 beta chain" evidence="11">
    <location>
        <begin position="1"/>
        <end position="1032"/>
    </location>
</feature>
<feature type="active site" description="Charge relay system; for autoendoproteolytic cleavage activity" evidence="11">
    <location>
        <position position="946"/>
    </location>
</feature>
<keyword evidence="5 11" id="KW-0472">Membrane</keyword>
<dbReference type="InterPro" id="IPR035892">
    <property type="entry name" value="C2_domain_sf"/>
</dbReference>
<keyword evidence="2 11" id="KW-0444">Lipid biosynthesis</keyword>
<organism evidence="14 15">
    <name type="scientific">[Candida] arabinofermentans NRRL YB-2248</name>
    <dbReference type="NCBI Taxonomy" id="983967"/>
    <lineage>
        <taxon>Eukaryota</taxon>
        <taxon>Fungi</taxon>
        <taxon>Dikarya</taxon>
        <taxon>Ascomycota</taxon>
        <taxon>Saccharomycotina</taxon>
        <taxon>Pichiomycetes</taxon>
        <taxon>Pichiales</taxon>
        <taxon>Pichiaceae</taxon>
        <taxon>Ogataea</taxon>
        <taxon>Ogataea/Candida clade</taxon>
    </lineage>
</organism>
<feature type="region of interest" description="Disordered" evidence="12">
    <location>
        <begin position="352"/>
        <end position="374"/>
    </location>
</feature>
<dbReference type="PANTHER" id="PTHR10067:SF17">
    <property type="entry name" value="PHOSPHATIDYLSERINE DECARBOXYLASE PROENZYME 2"/>
    <property type="match status" value="1"/>
</dbReference>
<comment type="PTM">
    <text evidence="11">Is synthesized initially as an inactive proenzyme. Formation of the active enzyme involves a self-maturation process in which the active site pyruvoyl group is generated from an internal serine residue via an autocatalytic post-translational modification. Two non-identical subunits are generated from the proenzyme in this reaction, and the pyruvate is formed at the N-terminus of the alpha chain, which is derived from the carboxyl end of the proenzyme. The autoendoproteolytic cleavage occurs by a canonical serine protease mechanism, in which the side chain hydroxyl group of the serine supplies its oxygen atom to form the C-terminus of the beta chain, while the remainder of the serine residue undergoes an oxidative deamination to produce ammonia and the pyruvoyl prosthetic group on the alpha chain. During this reaction, the Ser that is part of the protease active site of the proenzyme becomes the pyruvoyl prosthetic group, which constitutes an essential element of the active site of the mature decarboxylase.</text>
</comment>
<evidence type="ECO:0000313" key="14">
    <source>
        <dbReference type="EMBL" id="ODV87281.1"/>
    </source>
</evidence>
<keyword evidence="7 11" id="KW-0594">Phospholipid biosynthesis</keyword>
<keyword evidence="4 11" id="KW-0443">Lipid metabolism</keyword>
<dbReference type="EC" id="4.1.1.65" evidence="11"/>
<evidence type="ECO:0000256" key="1">
    <source>
        <dbReference type="ARBA" id="ARBA00005189"/>
    </source>
</evidence>
<comment type="cofactor">
    <cofactor evidence="11">
        <name>pyruvate</name>
        <dbReference type="ChEBI" id="CHEBI:15361"/>
    </cofactor>
    <text evidence="11">Binds 1 pyruvoyl group covalently per subunit.</text>
</comment>
<dbReference type="GO" id="GO:0004609">
    <property type="term" value="F:phosphatidylserine decarboxylase activity"/>
    <property type="evidence" value="ECO:0007669"/>
    <property type="project" value="UniProtKB-UniRule"/>
</dbReference>
<dbReference type="STRING" id="983967.A0A1E4T6E4"/>
<keyword evidence="11" id="KW-0967">Endosome</keyword>
<feature type="compositionally biased region" description="Acidic residues" evidence="12">
    <location>
        <begin position="287"/>
        <end position="309"/>
    </location>
</feature>
<dbReference type="CDD" id="cd00030">
    <property type="entry name" value="C2"/>
    <property type="match status" value="1"/>
</dbReference>
<comment type="function">
    <text evidence="11">Catalyzes the formation of phosphatidylethanolamine (PtdEtn) from phosphatidylserine (PtdSer). Plays a central role in phospholipid metabolism and in the interorganelle trafficking of phosphatidylserine.</text>
</comment>
<evidence type="ECO:0000256" key="3">
    <source>
        <dbReference type="ARBA" id="ARBA00022793"/>
    </source>
</evidence>
<dbReference type="HAMAP" id="MF_00663">
    <property type="entry name" value="PS_decarb_PSD_B_type2"/>
    <property type="match status" value="1"/>
</dbReference>
<evidence type="ECO:0000256" key="4">
    <source>
        <dbReference type="ARBA" id="ARBA00023098"/>
    </source>
</evidence>
<feature type="domain" description="C2" evidence="13">
    <location>
        <begin position="388"/>
        <end position="508"/>
    </location>
</feature>
<feature type="active site" description="Charge relay system; for autoendoproteolytic cleavage activity" evidence="11">
    <location>
        <position position="1033"/>
    </location>
</feature>
<feature type="chain" id="PRO_5023568267" description="Phosphatidylserine decarboxylase 2 alpha chain" evidence="11">
    <location>
        <begin position="1033"/>
        <end position="1150"/>
    </location>
</feature>
<dbReference type="Pfam" id="PF02666">
    <property type="entry name" value="PS_Dcarbxylase"/>
    <property type="match status" value="1"/>
</dbReference>